<feature type="transmembrane region" description="Helical" evidence="2">
    <location>
        <begin position="21"/>
        <end position="43"/>
    </location>
</feature>
<reference evidence="3 4" key="1">
    <citation type="journal article" date="2013" name="Genome Announc.">
        <title>Genome Sequence of the Pyrene- and Fluoranthene-Degrading Bacterium Cycloclasticus sp. Strain PY97M.</title>
        <authorList>
            <person name="Cui Z."/>
            <person name="Xu G."/>
            <person name="Li Q."/>
            <person name="Gao W."/>
            <person name="Zheng L."/>
        </authorList>
    </citation>
    <scope>NUCLEOTIDE SEQUENCE [LARGE SCALE GENOMIC DNA]</scope>
    <source>
        <strain evidence="3 4">PY97M</strain>
    </source>
</reference>
<sequence length="184" mass="20873">MAKINLLPWREELRKQRQIDFLMFLGMGVLASIILMATVHFSIEGLIETQNNRNRFIQNEISVLDKKIKEIEALDKTKSKLLARMEVIQRLQSSRPEIVHMFDQLAKTVPEGVYLTKFNQSGKKLAIEGNAQSNTRVSAYMRSLEQSPWLKGTDLNVIRSKGVDANSFTLKVAQAKVGEPTEGK</sequence>
<dbReference type="RefSeq" id="WP_015004866.1">
    <property type="nucleotide sequence ID" value="NZ_JBLWZB010000001.1"/>
</dbReference>
<keyword evidence="3" id="KW-0808">Transferase</keyword>
<name>A0AB33Z221_9GAMM</name>
<feature type="coiled-coil region" evidence="1">
    <location>
        <begin position="47"/>
        <end position="84"/>
    </location>
</feature>
<dbReference type="InterPro" id="IPR052534">
    <property type="entry name" value="Extracell_DNA_Util/SecSys_Comp"/>
</dbReference>
<dbReference type="EMBL" id="ASHL01000004">
    <property type="protein sequence ID" value="EPD13118.1"/>
    <property type="molecule type" value="Genomic_DNA"/>
</dbReference>
<dbReference type="GO" id="GO:0043107">
    <property type="term" value="P:type IV pilus-dependent motility"/>
    <property type="evidence" value="ECO:0007669"/>
    <property type="project" value="TreeGrafter"/>
</dbReference>
<keyword evidence="4" id="KW-1185">Reference proteome</keyword>
<accession>A0AB33Z221</accession>
<gene>
    <name evidence="3" type="ORF">L196_05735</name>
</gene>
<dbReference type="GO" id="GO:0043683">
    <property type="term" value="P:type IV pilus assembly"/>
    <property type="evidence" value="ECO:0007669"/>
    <property type="project" value="TreeGrafter"/>
</dbReference>
<comment type="caution">
    <text evidence="3">The sequence shown here is derived from an EMBL/GenBank/DDBJ whole genome shotgun (WGS) entry which is preliminary data.</text>
</comment>
<dbReference type="Proteomes" id="UP000015462">
    <property type="component" value="Unassembled WGS sequence"/>
</dbReference>
<organism evidence="3 4">
    <name type="scientific">Cycloclasticus pugetii</name>
    <dbReference type="NCBI Taxonomy" id="34068"/>
    <lineage>
        <taxon>Bacteria</taxon>
        <taxon>Pseudomonadati</taxon>
        <taxon>Pseudomonadota</taxon>
        <taxon>Gammaproteobacteria</taxon>
        <taxon>Thiotrichales</taxon>
        <taxon>Piscirickettsiaceae</taxon>
        <taxon>Cycloclasticus</taxon>
    </lineage>
</organism>
<evidence type="ECO:0000256" key="1">
    <source>
        <dbReference type="SAM" id="Coils"/>
    </source>
</evidence>
<proteinExistence type="predicted"/>
<evidence type="ECO:0000313" key="4">
    <source>
        <dbReference type="Proteomes" id="UP000015462"/>
    </source>
</evidence>
<keyword evidence="2" id="KW-0472">Membrane</keyword>
<dbReference type="GO" id="GO:0016301">
    <property type="term" value="F:kinase activity"/>
    <property type="evidence" value="ECO:0007669"/>
    <property type="project" value="UniProtKB-KW"/>
</dbReference>
<evidence type="ECO:0000256" key="2">
    <source>
        <dbReference type="SAM" id="Phobius"/>
    </source>
</evidence>
<dbReference type="PANTHER" id="PTHR40278:SF2">
    <property type="entry name" value="TYPE IV PILUS INNER MEMBRANE COMPONENT PILN"/>
    <property type="match status" value="1"/>
</dbReference>
<keyword evidence="2" id="KW-0812">Transmembrane</keyword>
<keyword evidence="3" id="KW-0418">Kinase</keyword>
<dbReference type="AlphaFoldDB" id="A0AB33Z221"/>
<protein>
    <submittedName>
        <fullName evidence="3">Sensor signal transduction histidine kinase</fullName>
    </submittedName>
</protein>
<dbReference type="InterPro" id="IPR007813">
    <property type="entry name" value="PilN"/>
</dbReference>
<keyword evidence="2" id="KW-1133">Transmembrane helix</keyword>
<dbReference type="PANTHER" id="PTHR40278">
    <property type="entry name" value="DNA UTILIZATION PROTEIN HOFN"/>
    <property type="match status" value="1"/>
</dbReference>
<keyword evidence="1" id="KW-0175">Coiled coil</keyword>
<dbReference type="Pfam" id="PF05137">
    <property type="entry name" value="PilN"/>
    <property type="match status" value="1"/>
</dbReference>
<evidence type="ECO:0000313" key="3">
    <source>
        <dbReference type="EMBL" id="EPD13118.1"/>
    </source>
</evidence>